<keyword evidence="6 10" id="KW-0812">Transmembrane</keyword>
<dbReference type="Pfam" id="PF07963">
    <property type="entry name" value="N_methyl"/>
    <property type="match status" value="1"/>
</dbReference>
<evidence type="ECO:0000259" key="11">
    <source>
        <dbReference type="Pfam" id="PF02501"/>
    </source>
</evidence>
<evidence type="ECO:0000313" key="12">
    <source>
        <dbReference type="EMBL" id="VAW69476.1"/>
    </source>
</evidence>
<feature type="domain" description="Type II secretion system protein GspI C-terminal" evidence="11">
    <location>
        <begin position="50"/>
        <end position="131"/>
    </location>
</feature>
<evidence type="ECO:0000256" key="1">
    <source>
        <dbReference type="ARBA" id="ARBA00004377"/>
    </source>
</evidence>
<dbReference type="GO" id="GO:0005886">
    <property type="term" value="C:plasma membrane"/>
    <property type="evidence" value="ECO:0007669"/>
    <property type="project" value="UniProtKB-SubCell"/>
</dbReference>
<reference evidence="12" key="1">
    <citation type="submission" date="2018-06" db="EMBL/GenBank/DDBJ databases">
        <authorList>
            <person name="Zhirakovskaya E."/>
        </authorList>
    </citation>
    <scope>NUCLEOTIDE SEQUENCE</scope>
</reference>
<dbReference type="SUPFAM" id="SSF54523">
    <property type="entry name" value="Pili subunits"/>
    <property type="match status" value="1"/>
</dbReference>
<evidence type="ECO:0000256" key="10">
    <source>
        <dbReference type="SAM" id="Phobius"/>
    </source>
</evidence>
<dbReference type="InterPro" id="IPR003413">
    <property type="entry name" value="T2SS_GspI_C"/>
</dbReference>
<proteinExistence type="inferred from homology"/>
<dbReference type="AlphaFoldDB" id="A0A3B0YM67"/>
<evidence type="ECO:0000256" key="2">
    <source>
        <dbReference type="ARBA" id="ARBA00008358"/>
    </source>
</evidence>
<keyword evidence="5" id="KW-0997">Cell inner membrane</keyword>
<comment type="similarity">
    <text evidence="2">Belongs to the GSP I family.</text>
</comment>
<evidence type="ECO:0000256" key="8">
    <source>
        <dbReference type="ARBA" id="ARBA00023136"/>
    </source>
</evidence>
<evidence type="ECO:0000256" key="3">
    <source>
        <dbReference type="ARBA" id="ARBA00022475"/>
    </source>
</evidence>
<evidence type="ECO:0000256" key="6">
    <source>
        <dbReference type="ARBA" id="ARBA00022692"/>
    </source>
</evidence>
<dbReference type="Pfam" id="PF02501">
    <property type="entry name" value="T2SSI"/>
    <property type="match status" value="1"/>
</dbReference>
<evidence type="ECO:0000256" key="9">
    <source>
        <dbReference type="SAM" id="MobiDB-lite"/>
    </source>
</evidence>
<dbReference type="GO" id="GO:0015627">
    <property type="term" value="C:type II protein secretion system complex"/>
    <property type="evidence" value="ECO:0007669"/>
    <property type="project" value="InterPro"/>
</dbReference>
<dbReference type="NCBIfam" id="TIGR02532">
    <property type="entry name" value="IV_pilin_GFxxxE"/>
    <property type="match status" value="1"/>
</dbReference>
<dbReference type="GO" id="GO:0015628">
    <property type="term" value="P:protein secretion by the type II secretion system"/>
    <property type="evidence" value="ECO:0007669"/>
    <property type="project" value="InterPro"/>
</dbReference>
<dbReference type="InterPro" id="IPR010052">
    <property type="entry name" value="T2SS_protein-GspI"/>
</dbReference>
<evidence type="ECO:0000256" key="5">
    <source>
        <dbReference type="ARBA" id="ARBA00022519"/>
    </source>
</evidence>
<sequence>MNRTTPEGSGTTSICGFTLIEVMVALSIIAIALSSLIKASGSHTSTAAYLKSKTLAHYVAMNEIADLQTKRSWPDMGSSEGSAEMAGFEWFWTREVASAGDETGNNIRSMKFTVYGNEDRSRGLAQVRAFISNPANNQPTVINNGNQASNPGGANQGGANPGGTPP</sequence>
<keyword evidence="8 10" id="KW-0472">Membrane</keyword>
<comment type="subcellular location">
    <subcellularLocation>
        <location evidence="1">Cell inner membrane</location>
        <topology evidence="1">Single-pass membrane protein</topology>
    </subcellularLocation>
</comment>
<dbReference type="PANTHER" id="PTHR38779">
    <property type="entry name" value="TYPE II SECRETION SYSTEM PROTEIN I-RELATED"/>
    <property type="match status" value="1"/>
</dbReference>
<dbReference type="Gene3D" id="3.30.1300.30">
    <property type="entry name" value="GSPII I/J protein-like"/>
    <property type="match status" value="1"/>
</dbReference>
<keyword evidence="4" id="KW-0488">Methylation</keyword>
<dbReference type="NCBIfam" id="TIGR01707">
    <property type="entry name" value="gspI"/>
    <property type="match status" value="1"/>
</dbReference>
<gene>
    <name evidence="12" type="ORF">MNBD_GAMMA10-1791</name>
</gene>
<feature type="region of interest" description="Disordered" evidence="9">
    <location>
        <begin position="135"/>
        <end position="166"/>
    </location>
</feature>
<feature type="compositionally biased region" description="Low complexity" evidence="9">
    <location>
        <begin position="143"/>
        <end position="153"/>
    </location>
</feature>
<keyword evidence="3" id="KW-1003">Cell membrane</keyword>
<keyword evidence="7 10" id="KW-1133">Transmembrane helix</keyword>
<dbReference type="EMBL" id="UOFJ01000432">
    <property type="protein sequence ID" value="VAW69476.1"/>
    <property type="molecule type" value="Genomic_DNA"/>
</dbReference>
<name>A0A3B0YM67_9ZZZZ</name>
<evidence type="ECO:0000256" key="4">
    <source>
        <dbReference type="ARBA" id="ARBA00022481"/>
    </source>
</evidence>
<feature type="compositionally biased region" description="Gly residues" evidence="9">
    <location>
        <begin position="154"/>
        <end position="166"/>
    </location>
</feature>
<accession>A0A3B0YM67</accession>
<evidence type="ECO:0000256" key="7">
    <source>
        <dbReference type="ARBA" id="ARBA00022989"/>
    </source>
</evidence>
<organism evidence="12">
    <name type="scientific">hydrothermal vent metagenome</name>
    <dbReference type="NCBI Taxonomy" id="652676"/>
    <lineage>
        <taxon>unclassified sequences</taxon>
        <taxon>metagenomes</taxon>
        <taxon>ecological metagenomes</taxon>
    </lineage>
</organism>
<dbReference type="InterPro" id="IPR045584">
    <property type="entry name" value="Pilin-like"/>
</dbReference>
<dbReference type="PANTHER" id="PTHR38779:SF2">
    <property type="entry name" value="TYPE II SECRETION SYSTEM PROTEIN I-RELATED"/>
    <property type="match status" value="1"/>
</dbReference>
<dbReference type="InterPro" id="IPR012902">
    <property type="entry name" value="N_methyl_site"/>
</dbReference>
<feature type="transmembrane region" description="Helical" evidence="10">
    <location>
        <begin position="12"/>
        <end position="37"/>
    </location>
</feature>
<protein>
    <recommendedName>
        <fullName evidence="11">Type II secretion system protein GspI C-terminal domain-containing protein</fullName>
    </recommendedName>
</protein>